<evidence type="ECO:0000313" key="3">
    <source>
        <dbReference type="Proteomes" id="UP001320702"/>
    </source>
</evidence>
<dbReference type="Proteomes" id="UP001320702">
    <property type="component" value="Unassembled WGS sequence"/>
</dbReference>
<dbReference type="InterPro" id="IPR029052">
    <property type="entry name" value="Metallo-depent_PP-like"/>
</dbReference>
<dbReference type="GO" id="GO:0016874">
    <property type="term" value="F:ligase activity"/>
    <property type="evidence" value="ECO:0007669"/>
    <property type="project" value="UniProtKB-KW"/>
</dbReference>
<comment type="caution">
    <text evidence="2">The sequence shown here is derived from an EMBL/GenBank/DDBJ whole genome shotgun (WGS) entry which is preliminary data.</text>
</comment>
<keyword evidence="2" id="KW-0436">Ligase</keyword>
<dbReference type="InterPro" id="IPR026336">
    <property type="entry name" value="PdeM-like"/>
</dbReference>
<dbReference type="InterPro" id="IPR024173">
    <property type="entry name" value="Pesterase_MJ0037-like"/>
</dbReference>
<dbReference type="GO" id="GO:0004519">
    <property type="term" value="F:endonuclease activity"/>
    <property type="evidence" value="ECO:0007669"/>
    <property type="project" value="UniProtKB-KW"/>
</dbReference>
<keyword evidence="2" id="KW-0378">Hydrolase</keyword>
<reference evidence="2 3" key="1">
    <citation type="submission" date="2022-04" db="EMBL/GenBank/DDBJ databases">
        <title>Paracoccus sp. YLB-12 draft genome sequence.</title>
        <authorList>
            <person name="Yu L."/>
        </authorList>
    </citation>
    <scope>NUCLEOTIDE SEQUENCE [LARGE SCALE GENOMIC DNA]</scope>
    <source>
        <strain evidence="2 3">YLB-12</strain>
    </source>
</reference>
<dbReference type="EMBL" id="JANAVZ010000001">
    <property type="protein sequence ID" value="MCT4331357.1"/>
    <property type="molecule type" value="Genomic_DNA"/>
</dbReference>
<dbReference type="PIRSF" id="PIRSF000887">
    <property type="entry name" value="Pesterase_MJ0037"/>
    <property type="match status" value="1"/>
</dbReference>
<feature type="compositionally biased region" description="Basic residues" evidence="1">
    <location>
        <begin position="221"/>
        <end position="231"/>
    </location>
</feature>
<sequence>MTSYMFDFDGQSLQARPSGALFWPARRWLIVADLHLGKSERIARRGGALLPPYEVQATLDRLQAEIAATDPACVVSLGDGFDDDAARAALSDAVRERIWVMAQGREWLWISGNHDPAPVGAGLPGETHPEWRDLLTLRHEAGAGPDVSGHYHPCIRLAGERRRCFLIGSDHLILPAFGAYTGGLIAQDPALTRLVPDGLAVACASRAMAVPLQRSDAQPSRGRRNPAGRRF</sequence>
<evidence type="ECO:0000313" key="2">
    <source>
        <dbReference type="EMBL" id="MCT4331357.1"/>
    </source>
</evidence>
<protein>
    <submittedName>
        <fullName evidence="2">Ligase-associated DNA damage response endonuclease PdeM</fullName>
        <ecNumber evidence="2">3.1.-.-</ecNumber>
    </submittedName>
</protein>
<dbReference type="PANTHER" id="PTHR39323">
    <property type="entry name" value="BLR1149 PROTEIN"/>
    <property type="match status" value="1"/>
</dbReference>
<gene>
    <name evidence="2" type="primary">pdeM</name>
    <name evidence="2" type="ORF">MU516_00580</name>
</gene>
<dbReference type="SUPFAM" id="SSF56300">
    <property type="entry name" value="Metallo-dependent phosphatases"/>
    <property type="match status" value="1"/>
</dbReference>
<accession>A0ABT2K493</accession>
<dbReference type="PANTHER" id="PTHR39323:SF1">
    <property type="entry name" value="BLR1149 PROTEIN"/>
    <property type="match status" value="1"/>
</dbReference>
<organism evidence="2 3">
    <name type="scientific">Paracoccus maritimus</name>
    <dbReference type="NCBI Taxonomy" id="2933292"/>
    <lineage>
        <taxon>Bacteria</taxon>
        <taxon>Pseudomonadati</taxon>
        <taxon>Pseudomonadota</taxon>
        <taxon>Alphaproteobacteria</taxon>
        <taxon>Rhodobacterales</taxon>
        <taxon>Paracoccaceae</taxon>
        <taxon>Paracoccus</taxon>
    </lineage>
</organism>
<keyword evidence="3" id="KW-1185">Reference proteome</keyword>
<dbReference type="EC" id="3.1.-.-" evidence="2"/>
<keyword evidence="2" id="KW-0540">Nuclease</keyword>
<dbReference type="GO" id="GO:0016787">
    <property type="term" value="F:hydrolase activity"/>
    <property type="evidence" value="ECO:0007669"/>
    <property type="project" value="UniProtKB-KW"/>
</dbReference>
<keyword evidence="2" id="KW-0255">Endonuclease</keyword>
<evidence type="ECO:0000256" key="1">
    <source>
        <dbReference type="SAM" id="MobiDB-lite"/>
    </source>
</evidence>
<proteinExistence type="predicted"/>
<feature type="region of interest" description="Disordered" evidence="1">
    <location>
        <begin position="212"/>
        <end position="231"/>
    </location>
</feature>
<dbReference type="RefSeq" id="WP_260275278.1">
    <property type="nucleotide sequence ID" value="NZ_JANAVZ010000001.1"/>
</dbReference>
<dbReference type="NCBIfam" id="TIGR04123">
    <property type="entry name" value="P_estr_lig_assc"/>
    <property type="match status" value="1"/>
</dbReference>
<name>A0ABT2K493_9RHOB</name>
<dbReference type="Gene3D" id="3.60.21.10">
    <property type="match status" value="1"/>
</dbReference>